<organism evidence="2 3">
    <name type="scientific">Zoogloea ramigera</name>
    <dbReference type="NCBI Taxonomy" id="350"/>
    <lineage>
        <taxon>Bacteria</taxon>
        <taxon>Pseudomonadati</taxon>
        <taxon>Pseudomonadota</taxon>
        <taxon>Betaproteobacteria</taxon>
        <taxon>Rhodocyclales</taxon>
        <taxon>Zoogloeaceae</taxon>
        <taxon>Zoogloea</taxon>
    </lineage>
</organism>
<reference evidence="2 3" key="1">
    <citation type="submission" date="2019-06" db="EMBL/GenBank/DDBJ databases">
        <title>Whole genome shotgun sequence of Zoogloea ramigera NBRC 15342.</title>
        <authorList>
            <person name="Hosoyama A."/>
            <person name="Uohara A."/>
            <person name="Ohji S."/>
            <person name="Ichikawa N."/>
        </authorList>
    </citation>
    <scope>NUCLEOTIDE SEQUENCE [LARGE SCALE GENOMIC DNA]</scope>
    <source>
        <strain evidence="2 3">NBRC 15342</strain>
    </source>
</reference>
<dbReference type="AlphaFoldDB" id="A0A4Y4CWY9"/>
<comment type="caution">
    <text evidence="2">The sequence shown here is derived from an EMBL/GenBank/DDBJ whole genome shotgun (WGS) entry which is preliminary data.</text>
</comment>
<proteinExistence type="predicted"/>
<dbReference type="EMBL" id="BJNV01000049">
    <property type="protein sequence ID" value="GEC96632.1"/>
    <property type="molecule type" value="Genomic_DNA"/>
</dbReference>
<evidence type="ECO:0000256" key="1">
    <source>
        <dbReference type="SAM" id="SignalP"/>
    </source>
</evidence>
<feature type="chain" id="PRO_5021312589" evidence="1">
    <location>
        <begin position="41"/>
        <end position="182"/>
    </location>
</feature>
<feature type="signal peptide" evidence="1">
    <location>
        <begin position="1"/>
        <end position="40"/>
    </location>
</feature>
<keyword evidence="3" id="KW-1185">Reference proteome</keyword>
<evidence type="ECO:0000313" key="2">
    <source>
        <dbReference type="EMBL" id="GEC96632.1"/>
    </source>
</evidence>
<sequence>MKSQNPMSPAAPAFRARQGQLFRAAALAVALAVPAGVVVADPTPAEAPPVTAAEAPAARPALPELKLEGLPANVHSVTLVGRWSEKRESGVYRMIVVKGSNDELATRVVVQWIRVKTGEQPAIVASREIEAFNEYIGMAMVPTWRDLSLNRLQVMADIRMPDGQRKRVRVLVTTPGEFSDPV</sequence>
<gene>
    <name evidence="2" type="ORF">ZRA01_27050</name>
</gene>
<keyword evidence="1" id="KW-0732">Signal</keyword>
<protein>
    <submittedName>
        <fullName evidence="2">Uncharacterized protein</fullName>
    </submittedName>
</protein>
<name>A0A4Y4CWY9_ZOORA</name>
<accession>A0A4Y4CWY9</accession>
<dbReference type="Proteomes" id="UP000318422">
    <property type="component" value="Unassembled WGS sequence"/>
</dbReference>
<evidence type="ECO:0000313" key="3">
    <source>
        <dbReference type="Proteomes" id="UP000318422"/>
    </source>
</evidence>